<proteinExistence type="predicted"/>
<dbReference type="AlphaFoldDB" id="A9C163"/>
<keyword evidence="3" id="KW-1185">Reference proteome</keyword>
<sequence>MTCPGPSLPLCEMSVGHPAAGLPAVSQHGAAHALAGPTAEPHVWSHTGYQRSAYLRCSRALRLTRLFDHHVKEIPMAQQNDQQQQQNNPQQQNPNQQNPGQQQQDNPQHKQPGQNQPGQQQPNQPR</sequence>
<dbReference type="HOGENOM" id="CLU_1977885_0_0_4"/>
<accession>A9C163</accession>
<dbReference type="EMBL" id="CP000884">
    <property type="protein sequence ID" value="ABX38526.1"/>
    <property type="molecule type" value="Genomic_DNA"/>
</dbReference>
<dbReference type="Proteomes" id="UP000000784">
    <property type="component" value="Chromosome"/>
</dbReference>
<dbReference type="KEGG" id="dac:Daci_5898"/>
<evidence type="ECO:0000313" key="3">
    <source>
        <dbReference type="Proteomes" id="UP000000784"/>
    </source>
</evidence>
<feature type="compositionally biased region" description="Low complexity" evidence="1">
    <location>
        <begin position="78"/>
        <end position="126"/>
    </location>
</feature>
<gene>
    <name evidence="2" type="ordered locus">Daci_5898</name>
</gene>
<name>A9C163_DELAS</name>
<evidence type="ECO:0000256" key="1">
    <source>
        <dbReference type="SAM" id="MobiDB-lite"/>
    </source>
</evidence>
<dbReference type="STRING" id="398578.Daci_5898"/>
<feature type="region of interest" description="Disordered" evidence="1">
    <location>
        <begin position="72"/>
        <end position="126"/>
    </location>
</feature>
<evidence type="ECO:0000313" key="2">
    <source>
        <dbReference type="EMBL" id="ABX38526.1"/>
    </source>
</evidence>
<protein>
    <submittedName>
        <fullName evidence="2">Uncharacterized protein</fullName>
    </submittedName>
</protein>
<reference evidence="3" key="2">
    <citation type="submission" date="2007-11" db="EMBL/GenBank/DDBJ databases">
        <title>Complete sequence of Delftia acidovorans DSM 14801 / SPH-1.</title>
        <authorList>
            <person name="Copeland A."/>
            <person name="Lucas S."/>
            <person name="Lapidus A."/>
            <person name="Barry K."/>
            <person name="Glavina del Rio T."/>
            <person name="Dalin E."/>
            <person name="Tice H."/>
            <person name="Pitluck S."/>
            <person name="Lowry S."/>
            <person name="Clum A."/>
            <person name="Schmutz J."/>
            <person name="Larimer F."/>
            <person name="Land M."/>
            <person name="Hauser L."/>
            <person name="Kyrpides N."/>
            <person name="Kim E."/>
            <person name="Schleheck D."/>
            <person name="Richardson P."/>
        </authorList>
    </citation>
    <scope>NUCLEOTIDE SEQUENCE [LARGE SCALE GENOMIC DNA]</scope>
    <source>
        <strain evidence="3">DSM 14801 / SPH-1</strain>
    </source>
</reference>
<organism evidence="2 3">
    <name type="scientific">Delftia acidovorans (strain DSM 14801 / SPH-1)</name>
    <dbReference type="NCBI Taxonomy" id="398578"/>
    <lineage>
        <taxon>Bacteria</taxon>
        <taxon>Pseudomonadati</taxon>
        <taxon>Pseudomonadota</taxon>
        <taxon>Betaproteobacteria</taxon>
        <taxon>Burkholderiales</taxon>
        <taxon>Comamonadaceae</taxon>
        <taxon>Delftia</taxon>
    </lineage>
</organism>
<reference evidence="2 3" key="1">
    <citation type="journal article" date="2004" name="Appl. Environ. Microbiol.">
        <title>Mineralization of individual congeners of linear alkylbenzenesulfonate by defined pairs of heterotrophic bacteria.</title>
        <authorList>
            <person name="Schleheck D."/>
            <person name="Knepper T.P."/>
            <person name="Fischer K."/>
            <person name="Cook A.M."/>
        </authorList>
    </citation>
    <scope>NUCLEOTIDE SEQUENCE [LARGE SCALE GENOMIC DNA]</scope>
    <source>
        <strain evidence="3">DSM 14801 / SPH-1</strain>
    </source>
</reference>